<gene>
    <name evidence="1" type="ORF">LOY88_000366</name>
</gene>
<accession>A0ACB8V825</accession>
<sequence>MVKADVRKDYYAELGLDARAEPEEIRKQYRKLALKYHPDRNPGREAESNGKFQGLQTAYEILNDPQSRTKYDTDRIRTGYGKHYSAQRTTTASRTQNPTSPFTTNTSRKTTTSYSKSNHPSAAPFPPPPPPPPTSTSQKRSSYAKPGTPNWDDARTRADAYRGFQNMKQSSHAAGGWTNFDPRTGRSSHEAGRADRPTPKTHSQRPHSAYESYFTTQRSGSTSQRSHTAKKKNGFAPGTPGGDEPMAKGTSAYASVLRGERGYTSTPYFDTAPSPTAKKKFAEDEPATSIPNLERTSSKYATSGGEKTYFSSTGLGHGSGVRPTFFDNVTSRPRTNPPSPTASPNRGRYHSASPKVGPNRNRAFSSSSASSDSDQVLPSFRPKAIPRSRIRNNRQKVDPSGDHVKEHVTGEPSWGWAMHADSWLFGKTGNETPTYPSASNPSDFYDWAANCNPHQGMESEKTCHTSQGSENVPVPGNSPIPPQSSAAGQHNDKATSGRENVKTSARCDSSNKTPKSTDTHRATPKSKSHDYISATFSSEEWNGTFGNGVHFFVPDNGSSDSKPMRTRGRTLSKPDLSPNFQSSNPLQETTNSNPDGSSSQPVPPFAEAIFSADRWAELLRDNTWTVPHIDISQPPADPRRQKSPKKTIKSKRSTVPRPARVTTEAEEIEATYTAKTNEASNSNMTGATEAMDIDEASPAGNVKPAEVPTSKESANSLNTKIQDPVPDLLDLTDIGLVNPLTATNTGGLNDLKDLNSTLPFDSQPSVDNSRIKPKDLALPKPPKQPVTPKFTVNPGVSNLSPEHIIAQTLWNRYMAEMAAYMNEWNRFNRTMLSHFNARQNFVDTVLSPNWMNARGDSGHLSFSGTQTSGIENNTDSDNENCIGNSAKHGFSAYVRGMEEDFVVRQHWEVAWERHRQCILELGRLRTWIREGRKLQPPLGNESLI</sequence>
<comment type="caution">
    <text evidence="1">The sequence shown here is derived from an EMBL/GenBank/DDBJ whole genome shotgun (WGS) entry which is preliminary data.</text>
</comment>
<protein>
    <submittedName>
        <fullName evidence="1">Uncharacterized protein</fullName>
    </submittedName>
</protein>
<proteinExistence type="predicted"/>
<organism evidence="1">
    <name type="scientific">Ophidiomyces ophidiicola</name>
    <dbReference type="NCBI Taxonomy" id="1387563"/>
    <lineage>
        <taxon>Eukaryota</taxon>
        <taxon>Fungi</taxon>
        <taxon>Dikarya</taxon>
        <taxon>Ascomycota</taxon>
        <taxon>Pezizomycotina</taxon>
        <taxon>Eurotiomycetes</taxon>
        <taxon>Eurotiomycetidae</taxon>
        <taxon>Onygenales</taxon>
        <taxon>Onygenaceae</taxon>
        <taxon>Ophidiomyces</taxon>
    </lineage>
</organism>
<dbReference type="EMBL" id="JALBCA010000004">
    <property type="protein sequence ID" value="KAI2392901.1"/>
    <property type="molecule type" value="Genomic_DNA"/>
</dbReference>
<name>A0ACB8V825_9EURO</name>
<evidence type="ECO:0000313" key="1">
    <source>
        <dbReference type="EMBL" id="KAI2392901.1"/>
    </source>
</evidence>
<reference evidence="1" key="1">
    <citation type="journal article" date="2022" name="bioRxiv">
        <title>Population genetic analysis of Ophidiomyces ophidiicola, the causative agent of snake fungal disease, indicates recent introductions to the USA.</title>
        <authorList>
            <person name="Ladner J.T."/>
            <person name="Palmer J.M."/>
            <person name="Ettinger C.L."/>
            <person name="Stajich J.E."/>
            <person name="Farrell T.M."/>
            <person name="Glorioso B.M."/>
            <person name="Lawson B."/>
            <person name="Price S.J."/>
            <person name="Stengle A.G."/>
            <person name="Grear D.A."/>
            <person name="Lorch J.M."/>
        </authorList>
    </citation>
    <scope>NUCLEOTIDE SEQUENCE</scope>
    <source>
        <strain evidence="1">NWHC 24266-5</strain>
    </source>
</reference>